<keyword evidence="1" id="KW-1133">Transmembrane helix</keyword>
<dbReference type="RefSeq" id="WP_201431277.1">
    <property type="nucleotide sequence ID" value="NZ_JAEQBW010000004.1"/>
</dbReference>
<dbReference type="EMBL" id="JAEQBW010000004">
    <property type="protein sequence ID" value="MBK6265601.1"/>
    <property type="molecule type" value="Genomic_DNA"/>
</dbReference>
<dbReference type="Pfam" id="PF07332">
    <property type="entry name" value="Phage_holin_3_6"/>
    <property type="match status" value="1"/>
</dbReference>
<name>A0A935C8G6_9BACT</name>
<sequence length="115" mass="13220">MKNKLLGLLGVDKLIDTIQRLIEVRVSMIRNEIKDKIKEGIEKAIPLILLFVSISVFVLFASFTLAFYLSSLFDSLVYGFGCVSLIYLMLSLLFFLLKKSEKIKNKIRSEIDKRN</sequence>
<accession>A0A935C8G6</accession>
<keyword evidence="3" id="KW-1185">Reference proteome</keyword>
<gene>
    <name evidence="2" type="ORF">JKA74_11180</name>
</gene>
<organism evidence="2 3">
    <name type="scientific">Marivirga aurantiaca</name>
    <dbReference type="NCBI Taxonomy" id="2802615"/>
    <lineage>
        <taxon>Bacteria</taxon>
        <taxon>Pseudomonadati</taxon>
        <taxon>Bacteroidota</taxon>
        <taxon>Cytophagia</taxon>
        <taxon>Cytophagales</taxon>
        <taxon>Marivirgaceae</taxon>
        <taxon>Marivirga</taxon>
    </lineage>
</organism>
<dbReference type="Proteomes" id="UP000611723">
    <property type="component" value="Unassembled WGS sequence"/>
</dbReference>
<protein>
    <submittedName>
        <fullName evidence="2">Phage holin family protein</fullName>
    </submittedName>
</protein>
<comment type="caution">
    <text evidence="2">The sequence shown here is derived from an EMBL/GenBank/DDBJ whole genome shotgun (WGS) entry which is preliminary data.</text>
</comment>
<feature type="transmembrane region" description="Helical" evidence="1">
    <location>
        <begin position="75"/>
        <end position="97"/>
    </location>
</feature>
<keyword evidence="1" id="KW-0812">Transmembrane</keyword>
<feature type="transmembrane region" description="Helical" evidence="1">
    <location>
        <begin position="44"/>
        <end position="69"/>
    </location>
</feature>
<evidence type="ECO:0000313" key="3">
    <source>
        <dbReference type="Proteomes" id="UP000611723"/>
    </source>
</evidence>
<proteinExistence type="predicted"/>
<evidence type="ECO:0000256" key="1">
    <source>
        <dbReference type="SAM" id="Phobius"/>
    </source>
</evidence>
<dbReference type="AlphaFoldDB" id="A0A935C8G6"/>
<keyword evidence="1" id="KW-0472">Membrane</keyword>
<reference evidence="2" key="1">
    <citation type="submission" date="2021-01" db="EMBL/GenBank/DDBJ databases">
        <title>Marivirga aurantiaca sp. nov., isolated from intertidal surface sediments.</title>
        <authorList>
            <person name="Zhang M."/>
        </authorList>
    </citation>
    <scope>NUCLEOTIDE SEQUENCE</scope>
    <source>
        <strain evidence="2">S37H4</strain>
    </source>
</reference>
<dbReference type="InterPro" id="IPR009937">
    <property type="entry name" value="Phage_holin_3_6"/>
</dbReference>
<evidence type="ECO:0000313" key="2">
    <source>
        <dbReference type="EMBL" id="MBK6265601.1"/>
    </source>
</evidence>